<comment type="caution">
    <text evidence="1">The sequence shown here is derived from an EMBL/GenBank/DDBJ whole genome shotgun (WGS) entry which is preliminary data.</text>
</comment>
<organism evidence="1 2">
    <name type="scientific">Purpureocillium lilacinum</name>
    <name type="common">Paecilomyces lilacinus</name>
    <dbReference type="NCBI Taxonomy" id="33203"/>
    <lineage>
        <taxon>Eukaryota</taxon>
        <taxon>Fungi</taxon>
        <taxon>Dikarya</taxon>
        <taxon>Ascomycota</taxon>
        <taxon>Pezizomycotina</taxon>
        <taxon>Sordariomycetes</taxon>
        <taxon>Hypocreomycetidae</taxon>
        <taxon>Hypocreales</taxon>
        <taxon>Ophiocordycipitaceae</taxon>
        <taxon>Purpureocillium</taxon>
    </lineage>
</organism>
<dbReference type="EMBL" id="JBGNUJ010000007">
    <property type="protein sequence ID" value="KAL3957702.1"/>
    <property type="molecule type" value="Genomic_DNA"/>
</dbReference>
<proteinExistence type="predicted"/>
<protein>
    <submittedName>
        <fullName evidence="1">Uncharacterized protein</fullName>
    </submittedName>
</protein>
<name>A0ACC4DNN0_PURLI</name>
<evidence type="ECO:0000313" key="2">
    <source>
        <dbReference type="Proteomes" id="UP001638806"/>
    </source>
</evidence>
<reference evidence="1" key="1">
    <citation type="submission" date="2024-12" db="EMBL/GenBank/DDBJ databases">
        <title>Comparative genomics and development of molecular markers within Purpureocillium lilacinum and among Purpureocillium species.</title>
        <authorList>
            <person name="Yeh Z.-Y."/>
            <person name="Ni N.-T."/>
            <person name="Lo P.-H."/>
            <person name="Mushyakhwo K."/>
            <person name="Lin C.-F."/>
            <person name="Nai Y.-S."/>
        </authorList>
    </citation>
    <scope>NUCLEOTIDE SEQUENCE</scope>
    <source>
        <strain evidence="1">NCHU-NPUST-175</strain>
    </source>
</reference>
<keyword evidence="2" id="KW-1185">Reference proteome</keyword>
<sequence>MVYFQEEAAPLDLSHHLSRVTKNRTPSSIKNYYRFFKISGIGNLASGLPNASYFPFDTLEAEVARPSRWDASPDEYHPDAEESSLVVVPKAATNSGGDPAKRVDIATALQYGTAGATRRCCRGYGASCSTCWPRTCPRGPAVRLVAAREGDPVSERPGLLTELFVFNNVLPVVEPHGIQIRPHVLYTVTVGHNPTGGVQSLQRKRDIYSVCRAFDIIIIEDEPYWYLQFPSAAAAEAQSRHTAESLAVKRESDEELLGYAGTRRQRSGHSFIDSLVPSFLSLDIDGRVIRLDTLSKTMAPGCRIGWITAQPKFIERLERITEISTQQPSGFAQAMVVQLLAGQNPDALHAFADLPAHKRSAFSGWKMDGWVHWLAGLRSVYERRAARMCSILDQGTHMVVKKPSSSSSSRSSPGKRTQLLSFDWPRGGMFVWLRVHFEEHPLWMARGPTMEALDGPAMAAAMLAFMARKPHLVLPSPGTMFGATPTVVKERAWQNLRLCFTAESEENIDACSRRFTNAVHKFWLIDEVEVMEDLVREQRAS</sequence>
<evidence type="ECO:0000313" key="1">
    <source>
        <dbReference type="EMBL" id="KAL3957702.1"/>
    </source>
</evidence>
<accession>A0ACC4DNN0</accession>
<dbReference type="Proteomes" id="UP001638806">
    <property type="component" value="Unassembled WGS sequence"/>
</dbReference>
<gene>
    <name evidence="1" type="ORF">ACCO45_008280</name>
</gene>